<organism evidence="3 4">
    <name type="scientific">Aureobasidium subglaciale (strain EXF-2481)</name>
    <name type="common">Aureobasidium pullulans var. subglaciale</name>
    <dbReference type="NCBI Taxonomy" id="1043005"/>
    <lineage>
        <taxon>Eukaryota</taxon>
        <taxon>Fungi</taxon>
        <taxon>Dikarya</taxon>
        <taxon>Ascomycota</taxon>
        <taxon>Pezizomycotina</taxon>
        <taxon>Dothideomycetes</taxon>
        <taxon>Dothideomycetidae</taxon>
        <taxon>Dothideales</taxon>
        <taxon>Saccotheciaceae</taxon>
        <taxon>Aureobasidium</taxon>
    </lineage>
</organism>
<accession>A0A074YGG4</accession>
<feature type="region of interest" description="Disordered" evidence="1">
    <location>
        <begin position="314"/>
        <end position="336"/>
    </location>
</feature>
<dbReference type="OMA" id="GITWLEW"/>
<dbReference type="GeneID" id="25362715"/>
<dbReference type="RefSeq" id="XP_013343680.1">
    <property type="nucleotide sequence ID" value="XM_013488226.1"/>
</dbReference>
<protein>
    <recommendedName>
        <fullName evidence="2">Mitochondrial resolvase Ydc2 catalytic domain-containing protein</fullName>
    </recommendedName>
</protein>
<feature type="domain" description="Mitochondrial resolvase Ydc2 catalytic" evidence="2">
    <location>
        <begin position="58"/>
        <end position="363"/>
    </location>
</feature>
<dbReference type="PANTHER" id="PTHR28072:SF1">
    <property type="entry name" value="CRUCIFORM CUTTING ENDONUCLEASE 1, MITOCHONDRIAL-RELATED"/>
    <property type="match status" value="1"/>
</dbReference>
<dbReference type="CDD" id="cd16963">
    <property type="entry name" value="CCE1"/>
    <property type="match status" value="1"/>
</dbReference>
<dbReference type="STRING" id="1043005.A0A074YGG4"/>
<dbReference type="SUPFAM" id="SSF53098">
    <property type="entry name" value="Ribonuclease H-like"/>
    <property type="match status" value="1"/>
</dbReference>
<dbReference type="InterPro" id="IPR012337">
    <property type="entry name" value="RNaseH-like_sf"/>
</dbReference>
<dbReference type="AlphaFoldDB" id="A0A074YGG4"/>
<dbReference type="InterPro" id="IPR015242">
    <property type="entry name" value="Ydc2_cat"/>
</dbReference>
<evidence type="ECO:0000256" key="1">
    <source>
        <dbReference type="SAM" id="MobiDB-lite"/>
    </source>
</evidence>
<dbReference type="GO" id="GO:0000402">
    <property type="term" value="F:crossed form four-way junction DNA binding"/>
    <property type="evidence" value="ECO:0007669"/>
    <property type="project" value="TreeGrafter"/>
</dbReference>
<dbReference type="Gene3D" id="3.30.420.10">
    <property type="entry name" value="Ribonuclease H-like superfamily/Ribonuclease H"/>
    <property type="match status" value="1"/>
</dbReference>
<gene>
    <name evidence="3" type="ORF">AUEXF2481DRAFT_236673</name>
</gene>
<evidence type="ECO:0000313" key="4">
    <source>
        <dbReference type="Proteomes" id="UP000030641"/>
    </source>
</evidence>
<sequence length="374" mass="42205">MAKLKRDPFTILSGLRAWQLKHLAFLTGVNSSGTKAQLCRTLLDNTKKAALPEPRCRVLSVDMGVKNLAFCVLDLQKLPQDDEQSVVHDNNNTLSLHLTDWKRLDVSERMVTRDNPVDTKTSDPSRGDIVDKTTYAAETTPGDQPNIYSPSSLSKIAFNLASEFLRYEPDYILIERQRFRSGGAPSIQEWTVRVNMLESMLWASLETMRRGHEKDLVAQKGIFPEVLEMSPRRVGMFWLARKDFFPNPADIATSLTAPIGCEQTTETEVKKKSFEKKDKIALAQHWLSLSMTTDDMTVDAGIAPMVAMFCSPKVRRSRRRDQDNESEEEAEGGDVAMSGKLDDLADCLVQGVTFGLWEQNRTRVREYLGHQESS</sequence>
<proteinExistence type="predicted"/>
<dbReference type="GO" id="GO:0005739">
    <property type="term" value="C:mitochondrion"/>
    <property type="evidence" value="ECO:0007669"/>
    <property type="project" value="TreeGrafter"/>
</dbReference>
<dbReference type="InterPro" id="IPR036397">
    <property type="entry name" value="RNaseH_sf"/>
</dbReference>
<dbReference type="OrthoDB" id="5552842at2759"/>
<evidence type="ECO:0000313" key="3">
    <source>
        <dbReference type="EMBL" id="KEQ95114.1"/>
    </source>
</evidence>
<keyword evidence="4" id="KW-1185">Reference proteome</keyword>
<reference evidence="3 4" key="1">
    <citation type="journal article" date="2014" name="BMC Genomics">
        <title>Genome sequencing of four Aureobasidium pullulans varieties: biotechnological potential, stress tolerance, and description of new species.</title>
        <authorList>
            <person name="Gostin Ar C."/>
            <person name="Ohm R.A."/>
            <person name="Kogej T."/>
            <person name="Sonjak S."/>
            <person name="Turk M."/>
            <person name="Zajc J."/>
            <person name="Zalar P."/>
            <person name="Grube M."/>
            <person name="Sun H."/>
            <person name="Han J."/>
            <person name="Sharma A."/>
            <person name="Chiniquy J."/>
            <person name="Ngan C.Y."/>
            <person name="Lipzen A."/>
            <person name="Barry K."/>
            <person name="Grigoriev I.V."/>
            <person name="Gunde-Cimerman N."/>
        </authorList>
    </citation>
    <scope>NUCLEOTIDE SEQUENCE [LARGE SCALE GENOMIC DNA]</scope>
    <source>
        <strain evidence="3 4">EXF-2481</strain>
    </source>
</reference>
<dbReference type="InterPro" id="IPR039197">
    <property type="entry name" value="Mrs1/Cce1"/>
</dbReference>
<dbReference type="InParanoid" id="A0A074YGG4"/>
<dbReference type="PANTHER" id="PTHR28072">
    <property type="entry name" value="CRUCIFORM CUTTING ENDONUCLEASE 1, MITOCHONDRIAL-RELATED"/>
    <property type="match status" value="1"/>
</dbReference>
<dbReference type="GO" id="GO:0004520">
    <property type="term" value="F:DNA endonuclease activity"/>
    <property type="evidence" value="ECO:0007669"/>
    <property type="project" value="TreeGrafter"/>
</dbReference>
<dbReference type="Pfam" id="PF09159">
    <property type="entry name" value="Ydc2-catalyt"/>
    <property type="match status" value="1"/>
</dbReference>
<dbReference type="EMBL" id="KL584760">
    <property type="protein sequence ID" value="KEQ95114.1"/>
    <property type="molecule type" value="Genomic_DNA"/>
</dbReference>
<dbReference type="GO" id="GO:0070336">
    <property type="term" value="F:flap-structured DNA binding"/>
    <property type="evidence" value="ECO:0007669"/>
    <property type="project" value="TreeGrafter"/>
</dbReference>
<dbReference type="GO" id="GO:0000403">
    <property type="term" value="F:Y-form DNA binding"/>
    <property type="evidence" value="ECO:0007669"/>
    <property type="project" value="TreeGrafter"/>
</dbReference>
<name>A0A074YGG4_AURSE</name>
<dbReference type="HOGENOM" id="CLU_042191_0_0_1"/>
<dbReference type="Proteomes" id="UP000030641">
    <property type="component" value="Unassembled WGS sequence"/>
</dbReference>
<dbReference type="FunCoup" id="A0A074YGG4">
    <property type="interactions" value="22"/>
</dbReference>
<evidence type="ECO:0000259" key="2">
    <source>
        <dbReference type="Pfam" id="PF09159"/>
    </source>
</evidence>